<organism evidence="2">
    <name type="scientific">Talaromyces marneffei PM1</name>
    <dbReference type="NCBI Taxonomy" id="1077442"/>
    <lineage>
        <taxon>Eukaryota</taxon>
        <taxon>Fungi</taxon>
        <taxon>Dikarya</taxon>
        <taxon>Ascomycota</taxon>
        <taxon>Pezizomycotina</taxon>
        <taxon>Eurotiomycetes</taxon>
        <taxon>Eurotiomycetidae</taxon>
        <taxon>Eurotiales</taxon>
        <taxon>Trichocomaceae</taxon>
        <taxon>Talaromyces</taxon>
        <taxon>Talaromyces sect. Talaromyces</taxon>
    </lineage>
</organism>
<feature type="region of interest" description="Disordered" evidence="1">
    <location>
        <begin position="138"/>
        <end position="157"/>
    </location>
</feature>
<feature type="compositionally biased region" description="Basic and acidic residues" evidence="1">
    <location>
        <begin position="111"/>
        <end position="122"/>
    </location>
</feature>
<dbReference type="EMBL" id="JPOX01000016">
    <property type="protein sequence ID" value="KFX47156.1"/>
    <property type="molecule type" value="Genomic_DNA"/>
</dbReference>
<protein>
    <recommendedName>
        <fullName evidence="3">Myb-like domain-containing protein</fullName>
    </recommendedName>
</protein>
<evidence type="ECO:0000313" key="2">
    <source>
        <dbReference type="EMBL" id="KFX47156.1"/>
    </source>
</evidence>
<proteinExistence type="predicted"/>
<feature type="compositionally biased region" description="Low complexity" evidence="1">
    <location>
        <begin position="256"/>
        <end position="267"/>
    </location>
</feature>
<feature type="compositionally biased region" description="Low complexity" evidence="1">
    <location>
        <begin position="327"/>
        <end position="337"/>
    </location>
</feature>
<feature type="region of interest" description="Disordered" evidence="1">
    <location>
        <begin position="162"/>
        <end position="237"/>
    </location>
</feature>
<comment type="caution">
    <text evidence="2">The sequence shown here is derived from an EMBL/GenBank/DDBJ whole genome shotgun (WGS) entry which is preliminary data.</text>
</comment>
<gene>
    <name evidence="2" type="ORF">GQ26_0161840</name>
</gene>
<reference evidence="2" key="1">
    <citation type="journal article" date="2014" name="PLoS Genet.">
        <title>Signature Gene Expression Reveals Novel Clues to the Molecular Mechanisms of Dimorphic Transition in Penicillium marneffei.</title>
        <authorList>
            <person name="Yang E."/>
            <person name="Wang G."/>
            <person name="Cai J."/>
            <person name="Woo P.C."/>
            <person name="Lau S.K."/>
            <person name="Yuen K.-Y."/>
            <person name="Chow W.-N."/>
            <person name="Lin X."/>
        </authorList>
    </citation>
    <scope>NUCLEOTIDE SEQUENCE [LARGE SCALE GENOMIC DNA]</scope>
    <source>
        <strain evidence="2">PM1</strain>
    </source>
</reference>
<feature type="region of interest" description="Disordered" evidence="1">
    <location>
        <begin position="252"/>
        <end position="350"/>
    </location>
</feature>
<feature type="compositionally biased region" description="Pro residues" evidence="1">
    <location>
        <begin position="14"/>
        <end position="25"/>
    </location>
</feature>
<feature type="compositionally biased region" description="Polar residues" evidence="1">
    <location>
        <begin position="1"/>
        <end position="11"/>
    </location>
</feature>
<feature type="region of interest" description="Disordered" evidence="1">
    <location>
        <begin position="1"/>
        <end position="29"/>
    </location>
</feature>
<dbReference type="AlphaFoldDB" id="A0A093VKF0"/>
<name>A0A093VKF0_TALMA</name>
<accession>A0A093VKF0</accession>
<sequence length="463" mass="50908">MAVTLNNSNSTPALPHPLPPWPPAIFPSSHHTASASLYVPSSISHTPDPGPVCKNDFDRALDDLLSAKNGEKEEDGEPSSRLPAQASLLSSSFTLRKPVESPAEAKPTHPKPRDESQPREQPNDLACTTSMDTSPTFCTSELHTSAPHEPKHHSTHTTILASAQDSSVPNQEKHSETSRKSSVPIYSPEPGGATVGNDSIDFQGSSGELERASSYPTGDLLKRKRSPSVHLSCPPTPLVVVPALSCSALLRKKSSRQNSDRSQNSKNMVEDPHESDSAPSDDENDADYLDHPETEDASDSLRPSKRHRRSPGDVSSASREVPEHLSSESPPAEQPESPQEDSSPESESIPIQGFLRLRTKGTEVIYSLEFSQTHFLSIFAGKQMESPRSYPRIAYPRTKTSYSPEEDAFIIDLKAQNLSWNEITDQFAERFPSREKGSLQVHYCNKLKHLTKESRKGRVKSRE</sequence>
<evidence type="ECO:0008006" key="3">
    <source>
        <dbReference type="Google" id="ProtNLM"/>
    </source>
</evidence>
<evidence type="ECO:0000256" key="1">
    <source>
        <dbReference type="SAM" id="MobiDB-lite"/>
    </source>
</evidence>
<feature type="compositionally biased region" description="Polar residues" evidence="1">
    <location>
        <begin position="196"/>
        <end position="206"/>
    </location>
</feature>
<dbReference type="HOGENOM" id="CLU_671169_0_0_1"/>
<feature type="region of interest" description="Disordered" evidence="1">
    <location>
        <begin position="64"/>
        <end position="132"/>
    </location>
</feature>